<proteinExistence type="predicted"/>
<keyword evidence="2" id="KW-1185">Reference proteome</keyword>
<dbReference type="Proteomes" id="UP000485058">
    <property type="component" value="Unassembled WGS sequence"/>
</dbReference>
<accession>A0A699Z6Y1</accession>
<feature type="non-terminal residue" evidence="1">
    <location>
        <position position="1"/>
    </location>
</feature>
<evidence type="ECO:0000313" key="2">
    <source>
        <dbReference type="Proteomes" id="UP000485058"/>
    </source>
</evidence>
<reference evidence="1 2" key="1">
    <citation type="submission" date="2020-02" db="EMBL/GenBank/DDBJ databases">
        <title>Draft genome sequence of Haematococcus lacustris strain NIES-144.</title>
        <authorList>
            <person name="Morimoto D."/>
            <person name="Nakagawa S."/>
            <person name="Yoshida T."/>
            <person name="Sawayama S."/>
        </authorList>
    </citation>
    <scope>NUCLEOTIDE SEQUENCE [LARGE SCALE GENOMIC DNA]</scope>
    <source>
        <strain evidence="1 2">NIES-144</strain>
    </source>
</reference>
<evidence type="ECO:0000313" key="1">
    <source>
        <dbReference type="EMBL" id="GFH14909.1"/>
    </source>
</evidence>
<comment type="caution">
    <text evidence="1">The sequence shown here is derived from an EMBL/GenBank/DDBJ whole genome shotgun (WGS) entry which is preliminary data.</text>
</comment>
<protein>
    <submittedName>
        <fullName evidence="1">Uncharacterized protein</fullName>
    </submittedName>
</protein>
<sequence length="195" mass="22813">MPAQAIADAPQVLLGHVGRGGLSRRGPHEQNWHEFECQDLSRHSTQHSAQYLMIQAAPHSWRSPLSSDELNINRIYVAETRRRFDYQGWGRLTAGGVRHPDENETTKAFFNKFIHLKLPSRYEVRDRLIWGWRVAEAHCRENDKRNRLLMGRMWAMAYVFFNTRALKRDEQPFAPTAAEEEQWEEWMASQPVKAA</sequence>
<dbReference type="EMBL" id="BLLF01000781">
    <property type="protein sequence ID" value="GFH14909.1"/>
    <property type="molecule type" value="Genomic_DNA"/>
</dbReference>
<gene>
    <name evidence="1" type="ORF">HaLaN_11046</name>
</gene>
<name>A0A699Z6Y1_HAELA</name>
<dbReference type="AlphaFoldDB" id="A0A699Z6Y1"/>
<organism evidence="1 2">
    <name type="scientific">Haematococcus lacustris</name>
    <name type="common">Green alga</name>
    <name type="synonym">Haematococcus pluvialis</name>
    <dbReference type="NCBI Taxonomy" id="44745"/>
    <lineage>
        <taxon>Eukaryota</taxon>
        <taxon>Viridiplantae</taxon>
        <taxon>Chlorophyta</taxon>
        <taxon>core chlorophytes</taxon>
        <taxon>Chlorophyceae</taxon>
        <taxon>CS clade</taxon>
        <taxon>Chlamydomonadales</taxon>
        <taxon>Haematococcaceae</taxon>
        <taxon>Haematococcus</taxon>
    </lineage>
</organism>